<reference evidence="2" key="1">
    <citation type="submission" date="2014-09" db="EMBL/GenBank/DDBJ databases">
        <authorList>
            <person name="Magalhaes I.L.F."/>
            <person name="Oliveira U."/>
            <person name="Santos F.R."/>
            <person name="Vidigal T.H.D.A."/>
            <person name="Brescovit A.D."/>
            <person name="Santos A.J."/>
        </authorList>
    </citation>
    <scope>NUCLEOTIDE SEQUENCE</scope>
    <source>
        <tissue evidence="2">Shoot tissue taken approximately 20 cm above the soil surface</tissue>
    </source>
</reference>
<feature type="region of interest" description="Disordered" evidence="1">
    <location>
        <begin position="1"/>
        <end position="20"/>
    </location>
</feature>
<sequence>METGETSPQPFVRPSAGLQTVPCSPRSCIVQDCLPEIINPRSPQISPSPPQPWTSAPPVRHTRSHRHSHLRRL</sequence>
<proteinExistence type="predicted"/>
<feature type="compositionally biased region" description="Basic residues" evidence="1">
    <location>
        <begin position="60"/>
        <end position="73"/>
    </location>
</feature>
<feature type="region of interest" description="Disordered" evidence="1">
    <location>
        <begin position="39"/>
        <end position="73"/>
    </location>
</feature>
<dbReference type="EMBL" id="GBRH01211372">
    <property type="protein sequence ID" value="JAD86523.1"/>
    <property type="molecule type" value="Transcribed_RNA"/>
</dbReference>
<evidence type="ECO:0000256" key="1">
    <source>
        <dbReference type="SAM" id="MobiDB-lite"/>
    </source>
</evidence>
<reference evidence="2" key="2">
    <citation type="journal article" date="2015" name="Data Brief">
        <title>Shoot transcriptome of the giant reed, Arundo donax.</title>
        <authorList>
            <person name="Barrero R.A."/>
            <person name="Guerrero F.D."/>
            <person name="Moolhuijzen P."/>
            <person name="Goolsby J.A."/>
            <person name="Tidwell J."/>
            <person name="Bellgard S.E."/>
            <person name="Bellgard M.I."/>
        </authorList>
    </citation>
    <scope>NUCLEOTIDE SEQUENCE</scope>
    <source>
        <tissue evidence="2">Shoot tissue taken approximately 20 cm above the soil surface</tissue>
    </source>
</reference>
<name>A0A0A9DIM0_ARUDO</name>
<organism evidence="2">
    <name type="scientific">Arundo donax</name>
    <name type="common">Giant reed</name>
    <name type="synonym">Donax arundinaceus</name>
    <dbReference type="NCBI Taxonomy" id="35708"/>
    <lineage>
        <taxon>Eukaryota</taxon>
        <taxon>Viridiplantae</taxon>
        <taxon>Streptophyta</taxon>
        <taxon>Embryophyta</taxon>
        <taxon>Tracheophyta</taxon>
        <taxon>Spermatophyta</taxon>
        <taxon>Magnoliopsida</taxon>
        <taxon>Liliopsida</taxon>
        <taxon>Poales</taxon>
        <taxon>Poaceae</taxon>
        <taxon>PACMAD clade</taxon>
        <taxon>Arundinoideae</taxon>
        <taxon>Arundineae</taxon>
        <taxon>Arundo</taxon>
    </lineage>
</organism>
<evidence type="ECO:0000313" key="2">
    <source>
        <dbReference type="EMBL" id="JAD86523.1"/>
    </source>
</evidence>
<accession>A0A0A9DIM0</accession>
<protein>
    <submittedName>
        <fullName evidence="2">Uncharacterized protein</fullName>
    </submittedName>
</protein>
<dbReference type="AlphaFoldDB" id="A0A0A9DIM0"/>